<feature type="transmembrane region" description="Helical" evidence="1">
    <location>
        <begin position="12"/>
        <end position="30"/>
    </location>
</feature>
<proteinExistence type="predicted"/>
<sequence length="80" mass="9270">MKVGATLENELAKTIVSQGAWAALFIWLLIETRKESRLREEKLQNVISKNQEVISELATKFNVVEEIKEDVEEIKNKIER</sequence>
<name>A0AA86JW26_9CLOT</name>
<evidence type="ECO:0000256" key="1">
    <source>
        <dbReference type="SAM" id="Phobius"/>
    </source>
</evidence>
<dbReference type="EMBL" id="CAKJVE010000004">
    <property type="protein sequence ID" value="CAG9705893.1"/>
    <property type="molecule type" value="Genomic_DNA"/>
</dbReference>
<keyword evidence="1" id="KW-0472">Membrane</keyword>
<accession>A0AA86JW26</accession>
<evidence type="ECO:0000313" key="5">
    <source>
        <dbReference type="EMBL" id="CAI3541329.1"/>
    </source>
</evidence>
<reference evidence="3" key="1">
    <citation type="submission" date="2021-10" db="EMBL/GenBank/DDBJ databases">
        <authorList>
            <person name="Mesa V."/>
        </authorList>
    </citation>
    <scope>NUCLEOTIDE SEQUENCE</scope>
    <source>
        <strain evidence="3">CC3_PB</strain>
    </source>
</reference>
<organism evidence="3 6">
    <name type="scientific">Clostridium neonatale</name>
    <dbReference type="NCBI Taxonomy" id="137838"/>
    <lineage>
        <taxon>Bacteria</taxon>
        <taxon>Bacillati</taxon>
        <taxon>Bacillota</taxon>
        <taxon>Clostridia</taxon>
        <taxon>Eubacteriales</taxon>
        <taxon>Clostridiaceae</taxon>
        <taxon>Clostridium</taxon>
    </lineage>
</organism>
<reference evidence="5" key="2">
    <citation type="submission" date="2022-10" db="EMBL/GenBank/DDBJ databases">
        <authorList>
            <person name="Aires J."/>
            <person name="Mesa V."/>
        </authorList>
    </citation>
    <scope>NUCLEOTIDE SEQUENCE</scope>
    <source>
        <strain evidence="5">Clostridium neonatale JD116</strain>
    </source>
</reference>
<evidence type="ECO:0000313" key="3">
    <source>
        <dbReference type="EMBL" id="CAG9705816.1"/>
    </source>
</evidence>
<dbReference type="Proteomes" id="UP000789738">
    <property type="component" value="Unassembled WGS sequence"/>
</dbReference>
<keyword evidence="1" id="KW-1133">Transmembrane helix</keyword>
<dbReference type="RefSeq" id="WP_125148490.1">
    <property type="nucleotide sequence ID" value="NZ_CAKJVE010000004.1"/>
</dbReference>
<evidence type="ECO:0000313" key="2">
    <source>
        <dbReference type="EMBL" id="CAG9703846.1"/>
    </source>
</evidence>
<protein>
    <submittedName>
        <fullName evidence="3">Bacteriocin UviB</fullName>
    </submittedName>
</protein>
<gene>
    <name evidence="3" type="primary">uviB</name>
    <name evidence="5" type="ORF">CNEO2_1260002</name>
    <name evidence="2" type="ORF">CNEO_40831</name>
    <name evidence="3" type="ORF">CNEO_42079</name>
    <name evidence="4" type="ORF">CNEO_42148</name>
</gene>
<comment type="caution">
    <text evidence="3">The sequence shown here is derived from an EMBL/GenBank/DDBJ whole genome shotgun (WGS) entry which is preliminary data.</text>
</comment>
<dbReference type="EMBL" id="CAMTCP010000029">
    <property type="protein sequence ID" value="CAI3541329.1"/>
    <property type="molecule type" value="Genomic_DNA"/>
</dbReference>
<dbReference type="EMBL" id="CAKJVE010000004">
    <property type="protein sequence ID" value="CAG9705816.1"/>
    <property type="molecule type" value="Genomic_DNA"/>
</dbReference>
<keyword evidence="1" id="KW-0812">Transmembrane</keyword>
<evidence type="ECO:0000313" key="4">
    <source>
        <dbReference type="EMBL" id="CAG9705893.1"/>
    </source>
</evidence>
<dbReference type="Proteomes" id="UP001189143">
    <property type="component" value="Unassembled WGS sequence"/>
</dbReference>
<dbReference type="EMBL" id="CAKJVE010000004">
    <property type="protein sequence ID" value="CAG9703846.1"/>
    <property type="molecule type" value="Genomic_DNA"/>
</dbReference>
<dbReference type="Pfam" id="PF10960">
    <property type="entry name" value="Holin_BhlA"/>
    <property type="match status" value="1"/>
</dbReference>
<dbReference type="InterPro" id="IPR024405">
    <property type="entry name" value="Phage_BhlA/UviB"/>
</dbReference>
<evidence type="ECO:0000313" key="6">
    <source>
        <dbReference type="Proteomes" id="UP000789738"/>
    </source>
</evidence>
<dbReference type="AlphaFoldDB" id="A0AA86JW26"/>